<keyword evidence="1" id="KW-0812">Transmembrane</keyword>
<feature type="transmembrane region" description="Helical" evidence="1">
    <location>
        <begin position="29"/>
        <end position="46"/>
    </location>
</feature>
<keyword evidence="1" id="KW-1133">Transmembrane helix</keyword>
<reference evidence="2 3" key="1">
    <citation type="journal article" date="2016" name="Nat. Commun.">
        <title>Thousands of microbial genomes shed light on interconnected biogeochemical processes in an aquifer system.</title>
        <authorList>
            <person name="Anantharaman K."/>
            <person name="Brown C.T."/>
            <person name="Hug L.A."/>
            <person name="Sharon I."/>
            <person name="Castelle C.J."/>
            <person name="Probst A.J."/>
            <person name="Thomas B.C."/>
            <person name="Singh A."/>
            <person name="Wilkins M.J."/>
            <person name="Karaoz U."/>
            <person name="Brodie E.L."/>
            <person name="Williams K.H."/>
            <person name="Hubbard S.S."/>
            <person name="Banfield J.F."/>
        </authorList>
    </citation>
    <scope>NUCLEOTIDE SEQUENCE [LARGE SCALE GENOMIC DNA]</scope>
</reference>
<organism evidence="2 3">
    <name type="scientific">Candidatus Jorgensenbacteria bacterium RIFCSPLOWO2_12_FULL_42_11</name>
    <dbReference type="NCBI Taxonomy" id="1798473"/>
    <lineage>
        <taxon>Bacteria</taxon>
        <taxon>Candidatus Joergenseniibacteriota</taxon>
    </lineage>
</organism>
<name>A0A1F6C0X5_9BACT</name>
<proteinExistence type="predicted"/>
<comment type="caution">
    <text evidence="2">The sequence shown here is derived from an EMBL/GenBank/DDBJ whole genome shotgun (WGS) entry which is preliminary data.</text>
</comment>
<evidence type="ECO:0008006" key="4">
    <source>
        <dbReference type="Google" id="ProtNLM"/>
    </source>
</evidence>
<sequence>MNDLVKILIWGVFILLAFALQTNHFLSLGGINPNLILLAVSGGVILEKKFRNFLGLILAIIFLSVIFWPYWLKEILVLSGLGSAAFLFKKFLTGSAVLDFLILILIGTLGFYLMANFRYFPANPAAIAAELFYNISLGGVLVVALKLFQRRI</sequence>
<protein>
    <recommendedName>
        <fullName evidence="4">Rod shape-determining protein MreD</fullName>
    </recommendedName>
</protein>
<evidence type="ECO:0000313" key="2">
    <source>
        <dbReference type="EMBL" id="OGG42866.1"/>
    </source>
</evidence>
<dbReference type="AlphaFoldDB" id="A0A1F6C0X5"/>
<feature type="transmembrane region" description="Helical" evidence="1">
    <location>
        <begin position="53"/>
        <end position="71"/>
    </location>
</feature>
<dbReference type="Proteomes" id="UP000176633">
    <property type="component" value="Unassembled WGS sequence"/>
</dbReference>
<dbReference type="STRING" id="1798473.A3G50_01910"/>
<dbReference type="EMBL" id="MFKM01000034">
    <property type="protein sequence ID" value="OGG42866.1"/>
    <property type="molecule type" value="Genomic_DNA"/>
</dbReference>
<gene>
    <name evidence="2" type="ORF">A3G50_01910</name>
</gene>
<evidence type="ECO:0000313" key="3">
    <source>
        <dbReference type="Proteomes" id="UP000176633"/>
    </source>
</evidence>
<feature type="transmembrane region" description="Helical" evidence="1">
    <location>
        <begin position="91"/>
        <end position="115"/>
    </location>
</feature>
<accession>A0A1F6C0X5</accession>
<keyword evidence="1" id="KW-0472">Membrane</keyword>
<evidence type="ECO:0000256" key="1">
    <source>
        <dbReference type="SAM" id="Phobius"/>
    </source>
</evidence>
<feature type="transmembrane region" description="Helical" evidence="1">
    <location>
        <begin position="127"/>
        <end position="148"/>
    </location>
</feature>